<dbReference type="PROSITE" id="PS00053">
    <property type="entry name" value="RIBOSOMAL_S8"/>
    <property type="match status" value="1"/>
</dbReference>
<dbReference type="Gene3D" id="3.30.1490.10">
    <property type="match status" value="1"/>
</dbReference>
<evidence type="ECO:0000313" key="6">
    <source>
        <dbReference type="EMBL" id="KKM63244.1"/>
    </source>
</evidence>
<dbReference type="Gene3D" id="3.30.1370.30">
    <property type="match status" value="1"/>
</dbReference>
<evidence type="ECO:0000256" key="3">
    <source>
        <dbReference type="ARBA" id="ARBA00022884"/>
    </source>
</evidence>
<dbReference type="GO" id="GO:0005840">
    <property type="term" value="C:ribosome"/>
    <property type="evidence" value="ECO:0007669"/>
    <property type="project" value="UniProtKB-KW"/>
</dbReference>
<dbReference type="GO" id="GO:0019843">
    <property type="term" value="F:rRNA binding"/>
    <property type="evidence" value="ECO:0007669"/>
    <property type="project" value="UniProtKB-KW"/>
</dbReference>
<dbReference type="NCBIfam" id="NF001109">
    <property type="entry name" value="PRK00136.1"/>
    <property type="match status" value="1"/>
</dbReference>
<keyword evidence="5" id="KW-0687">Ribonucleoprotein</keyword>
<dbReference type="SUPFAM" id="SSF56047">
    <property type="entry name" value="Ribosomal protein S8"/>
    <property type="match status" value="1"/>
</dbReference>
<protein>
    <recommendedName>
        <fullName evidence="7">30S ribosomal protein S8</fullName>
    </recommendedName>
</protein>
<dbReference type="InterPro" id="IPR047863">
    <property type="entry name" value="Ribosomal_uS8_CS"/>
</dbReference>
<dbReference type="GO" id="GO:0005737">
    <property type="term" value="C:cytoplasm"/>
    <property type="evidence" value="ECO:0007669"/>
    <property type="project" value="UniProtKB-ARBA"/>
</dbReference>
<dbReference type="EMBL" id="LAZR01011135">
    <property type="protein sequence ID" value="KKM63244.1"/>
    <property type="molecule type" value="Genomic_DNA"/>
</dbReference>
<dbReference type="InterPro" id="IPR000630">
    <property type="entry name" value="Ribosomal_uS8"/>
</dbReference>
<organism evidence="6">
    <name type="scientific">marine sediment metagenome</name>
    <dbReference type="NCBI Taxonomy" id="412755"/>
    <lineage>
        <taxon>unclassified sequences</taxon>
        <taxon>metagenomes</taxon>
        <taxon>ecological metagenomes</taxon>
    </lineage>
</organism>
<keyword evidence="2" id="KW-0699">rRNA-binding</keyword>
<evidence type="ECO:0000256" key="5">
    <source>
        <dbReference type="ARBA" id="ARBA00023274"/>
    </source>
</evidence>
<evidence type="ECO:0000256" key="2">
    <source>
        <dbReference type="ARBA" id="ARBA00022730"/>
    </source>
</evidence>
<evidence type="ECO:0008006" key="7">
    <source>
        <dbReference type="Google" id="ProtNLM"/>
    </source>
</evidence>
<comment type="caution">
    <text evidence="6">The sequence shown here is derived from an EMBL/GenBank/DDBJ whole genome shotgun (WGS) entry which is preliminary data.</text>
</comment>
<dbReference type="GO" id="GO:1990904">
    <property type="term" value="C:ribonucleoprotein complex"/>
    <property type="evidence" value="ECO:0007669"/>
    <property type="project" value="UniProtKB-KW"/>
</dbReference>
<accession>A0A0F9J0S4</accession>
<keyword evidence="3" id="KW-0694">RNA-binding</keyword>
<keyword evidence="4" id="KW-0689">Ribosomal protein</keyword>
<comment type="similarity">
    <text evidence="1">Belongs to the universal ribosomal protein uS8 family.</text>
</comment>
<gene>
    <name evidence="6" type="ORF">LCGC14_1513440</name>
</gene>
<dbReference type="GO" id="GO:0006412">
    <property type="term" value="P:translation"/>
    <property type="evidence" value="ECO:0007669"/>
    <property type="project" value="InterPro"/>
</dbReference>
<dbReference type="FunFam" id="3.30.1370.30:FF:000002">
    <property type="entry name" value="30S ribosomal protein S8"/>
    <property type="match status" value="1"/>
</dbReference>
<proteinExistence type="inferred from homology"/>
<dbReference type="PANTHER" id="PTHR11758">
    <property type="entry name" value="40S RIBOSOMAL PROTEIN S15A"/>
    <property type="match status" value="1"/>
</dbReference>
<reference evidence="6" key="1">
    <citation type="journal article" date="2015" name="Nature">
        <title>Complex archaea that bridge the gap between prokaryotes and eukaryotes.</title>
        <authorList>
            <person name="Spang A."/>
            <person name="Saw J.H."/>
            <person name="Jorgensen S.L."/>
            <person name="Zaremba-Niedzwiedzka K."/>
            <person name="Martijn J."/>
            <person name="Lind A.E."/>
            <person name="van Eijk R."/>
            <person name="Schleper C."/>
            <person name="Guy L."/>
            <person name="Ettema T.J."/>
        </authorList>
    </citation>
    <scope>NUCLEOTIDE SEQUENCE</scope>
</reference>
<dbReference type="FunFam" id="3.30.1490.10:FF:000001">
    <property type="entry name" value="30S ribosomal protein S8"/>
    <property type="match status" value="1"/>
</dbReference>
<dbReference type="AlphaFoldDB" id="A0A0F9J0S4"/>
<evidence type="ECO:0000256" key="4">
    <source>
        <dbReference type="ARBA" id="ARBA00022980"/>
    </source>
</evidence>
<dbReference type="GO" id="GO:0003735">
    <property type="term" value="F:structural constituent of ribosome"/>
    <property type="evidence" value="ECO:0007669"/>
    <property type="project" value="InterPro"/>
</dbReference>
<dbReference type="Pfam" id="PF00410">
    <property type="entry name" value="Ribosomal_S8"/>
    <property type="match status" value="1"/>
</dbReference>
<sequence>MSFNDPIAEFLTKIRNAQKAQHKFVDITLSKMKINLAKILKEHGYIESFLQNEQKRKMRIFLKYTKDREGIIRLIKRISKPGRRLYASKEKLPRVLGGIGLAIVSTSKGVMTDEDARKQNVGGEILCYIW</sequence>
<dbReference type="InterPro" id="IPR035987">
    <property type="entry name" value="Ribosomal_uS8_sf"/>
</dbReference>
<evidence type="ECO:0000256" key="1">
    <source>
        <dbReference type="ARBA" id="ARBA00006471"/>
    </source>
</evidence>
<name>A0A0F9J0S4_9ZZZZ</name>
<dbReference type="HAMAP" id="MF_01302_B">
    <property type="entry name" value="Ribosomal_uS8_B"/>
    <property type="match status" value="1"/>
</dbReference>